<gene>
    <name evidence="1" type="ORF">C7431_103122</name>
</gene>
<dbReference type="OrthoDB" id="6637182at2"/>
<comment type="caution">
    <text evidence="1">The sequence shown here is derived from an EMBL/GenBank/DDBJ whole genome shotgun (WGS) entry which is preliminary data.</text>
</comment>
<dbReference type="RefSeq" id="WP_109716849.1">
    <property type="nucleotide sequence ID" value="NZ_QGHF01000003.1"/>
</dbReference>
<accession>A0A2V2BI03</accession>
<dbReference type="AlphaFoldDB" id="A0A2V2BI03"/>
<organism evidence="1 2">
    <name type="scientific">Pantoea allii</name>
    <dbReference type="NCBI Taxonomy" id="574096"/>
    <lineage>
        <taxon>Bacteria</taxon>
        <taxon>Pseudomonadati</taxon>
        <taxon>Pseudomonadota</taxon>
        <taxon>Gammaproteobacteria</taxon>
        <taxon>Enterobacterales</taxon>
        <taxon>Erwiniaceae</taxon>
        <taxon>Pantoea</taxon>
    </lineage>
</organism>
<evidence type="ECO:0000313" key="2">
    <source>
        <dbReference type="Proteomes" id="UP000245981"/>
    </source>
</evidence>
<reference evidence="1 2" key="1">
    <citation type="submission" date="2018-05" db="EMBL/GenBank/DDBJ databases">
        <title>Genomic Encyclopedia of Type Strains, Phase IV (KMG-V): Genome sequencing to study the core and pangenomes of soil and plant-associated prokaryotes.</title>
        <authorList>
            <person name="Whitman W."/>
        </authorList>
    </citation>
    <scope>NUCLEOTIDE SEQUENCE [LARGE SCALE GENOMIC DNA]</scope>
    <source>
        <strain evidence="1 2">PNA 200-10</strain>
    </source>
</reference>
<protein>
    <submittedName>
        <fullName evidence="1">Uncharacterized protein</fullName>
    </submittedName>
</protein>
<proteinExistence type="predicted"/>
<evidence type="ECO:0000313" key="1">
    <source>
        <dbReference type="EMBL" id="PWK98358.1"/>
    </source>
</evidence>
<name>A0A2V2BI03_9GAMM</name>
<sequence length="178" mass="20705">MKTYFISDDSYFLIGLETSLCGLHCDKAFINTNRFTTFHPDKNDLLIVSIQDHIKRRNYLSNQKAHGPRVIIIADFLVCHDTQEKHPRIVSKKITKEDLIEVLQNVKESDVIKRYASKIEYQIIYMICKGKGMREIAMKYNLSLKYLYGLKRKILKEHGLDNCNVNGLLICRDILSGH</sequence>
<dbReference type="EMBL" id="QGHF01000003">
    <property type="protein sequence ID" value="PWK98358.1"/>
    <property type="molecule type" value="Genomic_DNA"/>
</dbReference>
<dbReference type="Proteomes" id="UP000245981">
    <property type="component" value="Unassembled WGS sequence"/>
</dbReference>